<dbReference type="GO" id="GO:0006793">
    <property type="term" value="P:phosphorus metabolic process"/>
    <property type="evidence" value="ECO:0007669"/>
    <property type="project" value="UniProtKB-ARBA"/>
</dbReference>
<reference evidence="3" key="1">
    <citation type="submission" date="2010-04" db="EMBL/GenBank/DDBJ databases">
        <title>Complete genome sequence of Nitrosococcus halophilus Nc4, a salt-adapted, aerobic obligate ammonia-oxidizing sulfur purple bacterium.</title>
        <authorList>
            <consortium name="US DOE Joint Genome Institute"/>
            <person name="Campbell M.A."/>
            <person name="Malfatti S.A."/>
            <person name="Chain P.S.G."/>
            <person name="Heidelberg J.F."/>
            <person name="Ward B.B."/>
            <person name="Klotz M.G."/>
        </authorList>
    </citation>
    <scope>NUCLEOTIDE SEQUENCE [LARGE SCALE GENOMIC DNA]</scope>
    <source>
        <strain evidence="3">Nc4</strain>
    </source>
</reference>
<accession>D5C4B4</accession>
<evidence type="ECO:0000313" key="2">
    <source>
        <dbReference type="EMBL" id="ADE13302.1"/>
    </source>
</evidence>
<gene>
    <name evidence="2" type="ordered locus">Nhal_0082</name>
</gene>
<dbReference type="HOGENOM" id="CLU_930409_0_0_6"/>
<dbReference type="eggNOG" id="ENOG5032TUC">
    <property type="taxonomic scope" value="Bacteria"/>
</dbReference>
<sequence>MRSPGANLLELCQTAQYEVVLVAPFMKVRALEAVLGAIPENVTSIKCVTRWRPEEIVAGVSDLEVFNLVTQRSAAALFIQPLLHAKYFRADNSCLVGSANLTQSALGWAMPANLELLISLPSDTESLPEFERMLFSTSIRASQTFKNEVAKAAETMQGEGIKFVTEELGAEEEEISIPPQYWLPLCTRPDLLYSIYVNRNIDQIVGWTLESGRRDIRALCIPPGLSEKNFRRYVATLLQQSPLAQRVYEKAREPISPTKGQEFIKSNATDDYLLYSAEQHWETLRAWLLHFLSGKYRQLSGSFDLQRGSEIGSMRF</sequence>
<dbReference type="GO" id="GO:0003824">
    <property type="term" value="F:catalytic activity"/>
    <property type="evidence" value="ECO:0007669"/>
    <property type="project" value="InterPro"/>
</dbReference>
<proteinExistence type="predicted"/>
<organism evidence="2 3">
    <name type="scientific">Nitrosococcus halophilus (strain Nc4)</name>
    <dbReference type="NCBI Taxonomy" id="472759"/>
    <lineage>
        <taxon>Bacteria</taxon>
        <taxon>Pseudomonadati</taxon>
        <taxon>Pseudomonadota</taxon>
        <taxon>Gammaproteobacteria</taxon>
        <taxon>Chromatiales</taxon>
        <taxon>Chromatiaceae</taxon>
        <taxon>Nitrosococcus</taxon>
    </lineage>
</organism>
<protein>
    <recommendedName>
        <fullName evidence="1">PLD phosphodiesterase domain-containing protein</fullName>
    </recommendedName>
</protein>
<keyword evidence="3" id="KW-1185">Reference proteome</keyword>
<dbReference type="EMBL" id="CP001798">
    <property type="protein sequence ID" value="ADE13302.1"/>
    <property type="molecule type" value="Genomic_DNA"/>
</dbReference>
<name>D5C4B4_NITHN</name>
<dbReference type="Proteomes" id="UP000001844">
    <property type="component" value="Chromosome"/>
</dbReference>
<dbReference type="RefSeq" id="WP_013031198.1">
    <property type="nucleotide sequence ID" value="NC_013960.1"/>
</dbReference>
<dbReference type="STRING" id="472759.Nhal_0082"/>
<dbReference type="Gene3D" id="3.30.870.10">
    <property type="entry name" value="Endonuclease Chain A"/>
    <property type="match status" value="1"/>
</dbReference>
<evidence type="ECO:0000313" key="3">
    <source>
        <dbReference type="Proteomes" id="UP000001844"/>
    </source>
</evidence>
<dbReference type="KEGG" id="nhl:Nhal_0082"/>
<dbReference type="InterPro" id="IPR059166">
    <property type="entry name" value="PLD-like_cat"/>
</dbReference>
<feature type="domain" description="PLD phosphodiesterase" evidence="1">
    <location>
        <begin position="79"/>
        <end position="105"/>
    </location>
</feature>
<dbReference type="CDD" id="cd09176">
    <property type="entry name" value="PLDc_unchar6"/>
    <property type="match status" value="1"/>
</dbReference>
<dbReference type="AlphaFoldDB" id="D5C4B4"/>
<dbReference type="InterPro" id="IPR001736">
    <property type="entry name" value="PLipase_D/transphosphatidylase"/>
</dbReference>
<dbReference type="OrthoDB" id="7790352at2"/>
<evidence type="ECO:0000259" key="1">
    <source>
        <dbReference type="PROSITE" id="PS50035"/>
    </source>
</evidence>
<dbReference type="PROSITE" id="PS50035">
    <property type="entry name" value="PLD"/>
    <property type="match status" value="1"/>
</dbReference>